<comment type="cofactor">
    <cofactor evidence="1">
        <name>FAD</name>
        <dbReference type="ChEBI" id="CHEBI:57692"/>
    </cofactor>
</comment>
<feature type="domain" description="FAD dependent oxidoreductase" evidence="5">
    <location>
        <begin position="4"/>
        <end position="351"/>
    </location>
</feature>
<evidence type="ECO:0000256" key="3">
    <source>
        <dbReference type="ARBA" id="ARBA00022630"/>
    </source>
</evidence>
<organism evidence="6 7">
    <name type="scientific">Niallia circulans</name>
    <name type="common">Bacillus circulans</name>
    <dbReference type="NCBI Taxonomy" id="1397"/>
    <lineage>
        <taxon>Bacteria</taxon>
        <taxon>Bacillati</taxon>
        <taxon>Bacillota</taxon>
        <taxon>Bacilli</taxon>
        <taxon>Bacillales</taxon>
        <taxon>Bacillaceae</taxon>
        <taxon>Niallia</taxon>
    </lineage>
</organism>
<dbReference type="PANTHER" id="PTHR13847:SF286">
    <property type="entry name" value="D-AMINO ACID DEHYDROGENASE"/>
    <property type="match status" value="1"/>
</dbReference>
<dbReference type="Pfam" id="PF01266">
    <property type="entry name" value="DAO"/>
    <property type="match status" value="1"/>
</dbReference>
<dbReference type="InterPro" id="IPR036188">
    <property type="entry name" value="FAD/NAD-bd_sf"/>
</dbReference>
<comment type="caution">
    <text evidence="6">The sequence shown here is derived from an EMBL/GenBank/DDBJ whole genome shotgun (WGS) entry which is preliminary data.</text>
</comment>
<sequence>MKNISIIGAGIMGASIGFELAKNGARVTIVDREDLGQATKAAAGIICPWISQRRNKRWYKLAMEGAKHYPSLITELMDLGEMNTGYDKVGAISPHENHEKLEAMVKRTLKRKDEAPEIGDVTILSEPDSKALFPPLADGYQSVHVSGAARVDGWALRNSLLSAAKKHGAKVLQEDCSLLLENSTVTGIKTKHKKIHADEVIITAGVWANELLSPLQITVGLSFQKGQIIHLQMPGINSDKWPVVMPPHDQYILSLTGNRIVIGATHENDEELDYRLTMAGMKEIMDKALKFAPGLHNSTFLEAKVGFRPFTADFLPIFGRLPGHSNVIFANGLGASGLTMGPFLGQQLAKLALDNEPDIQMADYALDEFISSK</sequence>
<reference evidence="7" key="1">
    <citation type="submission" date="2018-10" db="EMBL/GenBank/DDBJ databases">
        <title>FDA dAtabase for Regulatory Grade micrObial Sequences (FDA-ARGOS): Supporting development and validation of Infectious Disease Dx tests.</title>
        <authorList>
            <person name="Minogue T."/>
            <person name="Wolcott M."/>
            <person name="Wasieloski L."/>
            <person name="Aguilar W."/>
            <person name="Moore D."/>
            <person name="Tallon L."/>
            <person name="Sadzewicz L."/>
            <person name="Sengamalay N."/>
            <person name="Ott S."/>
            <person name="Godinez A."/>
            <person name="Nagaraj S."/>
            <person name="Vavikolanu K."/>
            <person name="Vyas G."/>
            <person name="Nadendla S."/>
            <person name="George J."/>
            <person name="Sichtig H."/>
        </authorList>
    </citation>
    <scope>NUCLEOTIDE SEQUENCE [LARGE SCALE GENOMIC DNA]</scope>
    <source>
        <strain evidence="7">FDAARGOS_343</strain>
    </source>
</reference>
<keyword evidence="4" id="KW-0560">Oxidoreductase</keyword>
<dbReference type="Gene3D" id="3.50.50.60">
    <property type="entry name" value="FAD/NAD(P)-binding domain"/>
    <property type="match status" value="1"/>
</dbReference>
<accession>A0A553SPM2</accession>
<evidence type="ECO:0000256" key="4">
    <source>
        <dbReference type="ARBA" id="ARBA00023002"/>
    </source>
</evidence>
<gene>
    <name evidence="6" type="ORF">CEQ21_26655</name>
</gene>
<evidence type="ECO:0000256" key="2">
    <source>
        <dbReference type="ARBA" id="ARBA00009410"/>
    </source>
</evidence>
<name>A0A553SPM2_NIACI</name>
<comment type="similarity">
    <text evidence="2">Belongs to the DadA oxidoreductase family.</text>
</comment>
<dbReference type="Proteomes" id="UP000319837">
    <property type="component" value="Unassembled WGS sequence"/>
</dbReference>
<dbReference type="GO" id="GO:0005737">
    <property type="term" value="C:cytoplasm"/>
    <property type="evidence" value="ECO:0007669"/>
    <property type="project" value="TreeGrafter"/>
</dbReference>
<dbReference type="PANTHER" id="PTHR13847">
    <property type="entry name" value="SARCOSINE DEHYDROGENASE-RELATED"/>
    <property type="match status" value="1"/>
</dbReference>
<dbReference type="SUPFAM" id="SSF54373">
    <property type="entry name" value="FAD-linked reductases, C-terminal domain"/>
    <property type="match status" value="1"/>
</dbReference>
<evidence type="ECO:0000256" key="1">
    <source>
        <dbReference type="ARBA" id="ARBA00001974"/>
    </source>
</evidence>
<dbReference type="GO" id="GO:0016491">
    <property type="term" value="F:oxidoreductase activity"/>
    <property type="evidence" value="ECO:0007669"/>
    <property type="project" value="UniProtKB-KW"/>
</dbReference>
<keyword evidence="3" id="KW-0285">Flavoprotein</keyword>
<protein>
    <submittedName>
        <fullName evidence="6">FAD-binding oxidoreductase</fullName>
    </submittedName>
</protein>
<dbReference type="AlphaFoldDB" id="A0A553SPM2"/>
<proteinExistence type="inferred from homology"/>
<dbReference type="InterPro" id="IPR006076">
    <property type="entry name" value="FAD-dep_OxRdtase"/>
</dbReference>
<dbReference type="EMBL" id="RIBP01000004">
    <property type="protein sequence ID" value="TRZ38943.1"/>
    <property type="molecule type" value="Genomic_DNA"/>
</dbReference>
<evidence type="ECO:0000313" key="7">
    <source>
        <dbReference type="Proteomes" id="UP000319837"/>
    </source>
</evidence>
<dbReference type="SUPFAM" id="SSF51905">
    <property type="entry name" value="FAD/NAD(P)-binding domain"/>
    <property type="match status" value="1"/>
</dbReference>
<evidence type="ECO:0000259" key="5">
    <source>
        <dbReference type="Pfam" id="PF01266"/>
    </source>
</evidence>
<dbReference type="RefSeq" id="WP_185767139.1">
    <property type="nucleotide sequence ID" value="NZ_RIBP01000004.1"/>
</dbReference>
<dbReference type="Gene3D" id="3.30.9.10">
    <property type="entry name" value="D-Amino Acid Oxidase, subunit A, domain 2"/>
    <property type="match status" value="1"/>
</dbReference>
<evidence type="ECO:0000313" key="6">
    <source>
        <dbReference type="EMBL" id="TRZ38943.1"/>
    </source>
</evidence>